<dbReference type="Proteomes" id="UP000230161">
    <property type="component" value="Unassembled WGS sequence"/>
</dbReference>
<dbReference type="Pfam" id="PF09972">
    <property type="entry name" value="DUF2207"/>
    <property type="match status" value="1"/>
</dbReference>
<dbReference type="RefSeq" id="WP_157802938.1">
    <property type="nucleotide sequence ID" value="NZ_PGFB01000004.1"/>
</dbReference>
<dbReference type="Pfam" id="PF20990">
    <property type="entry name" value="DUF2207_C"/>
    <property type="match status" value="1"/>
</dbReference>
<evidence type="ECO:0000256" key="2">
    <source>
        <dbReference type="SAM" id="SignalP"/>
    </source>
</evidence>
<dbReference type="InterPro" id="IPR048389">
    <property type="entry name" value="YciQ-like_C"/>
</dbReference>
<dbReference type="EMBL" id="PGFB01000004">
    <property type="protein sequence ID" value="PJJ61417.1"/>
    <property type="molecule type" value="Genomic_DNA"/>
</dbReference>
<protein>
    <submittedName>
        <fullName evidence="5">Putative membrane protein DUF2207</fullName>
    </submittedName>
</protein>
<evidence type="ECO:0000259" key="4">
    <source>
        <dbReference type="Pfam" id="PF20990"/>
    </source>
</evidence>
<feature type="domain" description="DUF2207" evidence="3">
    <location>
        <begin position="73"/>
        <end position="211"/>
    </location>
</feature>
<gene>
    <name evidence="5" type="ORF">CLV54_2362</name>
</gene>
<organism evidence="5 6">
    <name type="scientific">Compostimonas suwonensis</name>
    <dbReference type="NCBI Taxonomy" id="1048394"/>
    <lineage>
        <taxon>Bacteria</taxon>
        <taxon>Bacillati</taxon>
        <taxon>Actinomycetota</taxon>
        <taxon>Actinomycetes</taxon>
        <taxon>Micrococcales</taxon>
        <taxon>Microbacteriaceae</taxon>
        <taxon>Compostimonas</taxon>
    </lineage>
</organism>
<keyword evidence="1" id="KW-0812">Transmembrane</keyword>
<keyword evidence="1" id="KW-1133">Transmembrane helix</keyword>
<keyword evidence="1" id="KW-0472">Membrane</keyword>
<evidence type="ECO:0000313" key="5">
    <source>
        <dbReference type="EMBL" id="PJJ61417.1"/>
    </source>
</evidence>
<reference evidence="5 6" key="1">
    <citation type="submission" date="2017-11" db="EMBL/GenBank/DDBJ databases">
        <title>Genomic Encyclopedia of Archaeal and Bacterial Type Strains, Phase II (KMG-II): From Individual Species to Whole Genera.</title>
        <authorList>
            <person name="Goeker M."/>
        </authorList>
    </citation>
    <scope>NUCLEOTIDE SEQUENCE [LARGE SCALE GENOMIC DNA]</scope>
    <source>
        <strain evidence="5 6">DSM 25625</strain>
    </source>
</reference>
<feature type="chain" id="PRO_5014999976" evidence="2">
    <location>
        <begin position="32"/>
        <end position="639"/>
    </location>
</feature>
<sequence>MRFRSRHTLTGLFLLGVLGTVTALTSGAASAAIVQPQATQQDTLAVRGDVDDFRFGSFSVDYYLSSDEAGTSTLHTVETFVAEFPDFDQNRGIVRAIPDDYDGVPLRTTVQSVTDALGNPVPYETTHDDGFTELALGTDEFVHGEQTYVISYDQVNVVRHFNDTNSDEFYWDTNGTGFAQPFGSVTVRVHVTGLPVEGLNGDFACYQGAQNSTENCTIEQGVDPAVDVQAGAPAPALFSASAGPLEPGENLTVAIGFASGTFVVPEAPGQSWAFTILPWIVGGLSALAAAVMLLLRRVLWPNAKGRGTIIPQYSVPEGVNLLVAADIAGRTSSGLQAQLISFAVRGNIHILDYPVTEKGAAASGTFTLQFVHADGVDEQEQGLLSALFRDDLTPGAVRELGVASQTLAAKLAALPAATRRLVVGRGLRTKPTAKFAPAIVLLSALLVVASIVLFVIAMAANADVPWIFWVIVLAVVGFALCLRWSRPPEVLTPSGAELSEYLEGMRVYLDLAEKDRFRYLQSPEGAERIDVSDGSQIVKLYERLLPFAVLWGVEDRWAGELAVRYEQLAAEPNWFVSANGFQSANLAVALSSFSLSAASSATVVSSSSWSGSSGGSFGGGSMGGGFSGGGGGGGGGGGR</sequence>
<keyword evidence="6" id="KW-1185">Reference proteome</keyword>
<feature type="domain" description="Predicted membrane protein YciQ-like C-terminal" evidence="4">
    <location>
        <begin position="316"/>
        <end position="560"/>
    </location>
</feature>
<dbReference type="AlphaFoldDB" id="A0A2M9BTY7"/>
<evidence type="ECO:0000256" key="1">
    <source>
        <dbReference type="SAM" id="Phobius"/>
    </source>
</evidence>
<evidence type="ECO:0000313" key="6">
    <source>
        <dbReference type="Proteomes" id="UP000230161"/>
    </source>
</evidence>
<feature type="transmembrane region" description="Helical" evidence="1">
    <location>
        <begin position="272"/>
        <end position="295"/>
    </location>
</feature>
<comment type="caution">
    <text evidence="5">The sequence shown here is derived from an EMBL/GenBank/DDBJ whole genome shotgun (WGS) entry which is preliminary data.</text>
</comment>
<keyword evidence="2" id="KW-0732">Signal</keyword>
<feature type="transmembrane region" description="Helical" evidence="1">
    <location>
        <begin position="466"/>
        <end position="484"/>
    </location>
</feature>
<feature type="transmembrane region" description="Helical" evidence="1">
    <location>
        <begin position="435"/>
        <end position="460"/>
    </location>
</feature>
<evidence type="ECO:0000259" key="3">
    <source>
        <dbReference type="Pfam" id="PF09972"/>
    </source>
</evidence>
<feature type="signal peptide" evidence="2">
    <location>
        <begin position="1"/>
        <end position="31"/>
    </location>
</feature>
<name>A0A2M9BTY7_9MICO</name>
<dbReference type="OrthoDB" id="4973253at2"/>
<proteinExistence type="predicted"/>
<dbReference type="InterPro" id="IPR018702">
    <property type="entry name" value="DUF2207"/>
</dbReference>
<accession>A0A2M9BTY7</accession>